<dbReference type="AlphaFoldDB" id="A0AAV2AM73"/>
<proteinExistence type="predicted"/>
<comment type="caution">
    <text evidence="2">The sequence shown here is derived from an EMBL/GenBank/DDBJ whole genome shotgun (WGS) entry which is preliminary data.</text>
</comment>
<accession>A0AAV2AM73</accession>
<evidence type="ECO:0000256" key="1">
    <source>
        <dbReference type="SAM" id="MobiDB-lite"/>
    </source>
</evidence>
<gene>
    <name evidence="2" type="ORF">LARSCL_LOCUS13009</name>
</gene>
<sequence length="90" mass="9826">MEKHAKPSSSENFLLKDINGTSPSLRCSDAKLLSLPSPSQMPSTENEKVILPSAFIYSFPPVAKSSLSSIVKTFDQASVYLKEPIARNNL</sequence>
<dbReference type="Proteomes" id="UP001497382">
    <property type="component" value="Unassembled WGS sequence"/>
</dbReference>
<name>A0AAV2AM73_9ARAC</name>
<evidence type="ECO:0000313" key="2">
    <source>
        <dbReference type="EMBL" id="CAL1284179.1"/>
    </source>
</evidence>
<feature type="non-terminal residue" evidence="2">
    <location>
        <position position="90"/>
    </location>
</feature>
<evidence type="ECO:0000313" key="3">
    <source>
        <dbReference type="Proteomes" id="UP001497382"/>
    </source>
</evidence>
<feature type="region of interest" description="Disordered" evidence="1">
    <location>
        <begin position="1"/>
        <end position="23"/>
    </location>
</feature>
<reference evidence="2 3" key="1">
    <citation type="submission" date="2024-04" db="EMBL/GenBank/DDBJ databases">
        <authorList>
            <person name="Rising A."/>
            <person name="Reimegard J."/>
            <person name="Sonavane S."/>
            <person name="Akerstrom W."/>
            <person name="Nylinder S."/>
            <person name="Hedman E."/>
            <person name="Kallberg Y."/>
        </authorList>
    </citation>
    <scope>NUCLEOTIDE SEQUENCE [LARGE SCALE GENOMIC DNA]</scope>
</reference>
<keyword evidence="3" id="KW-1185">Reference proteome</keyword>
<dbReference type="EMBL" id="CAXIEN010000176">
    <property type="protein sequence ID" value="CAL1284179.1"/>
    <property type="molecule type" value="Genomic_DNA"/>
</dbReference>
<organism evidence="2 3">
    <name type="scientific">Larinioides sclopetarius</name>
    <dbReference type="NCBI Taxonomy" id="280406"/>
    <lineage>
        <taxon>Eukaryota</taxon>
        <taxon>Metazoa</taxon>
        <taxon>Ecdysozoa</taxon>
        <taxon>Arthropoda</taxon>
        <taxon>Chelicerata</taxon>
        <taxon>Arachnida</taxon>
        <taxon>Araneae</taxon>
        <taxon>Araneomorphae</taxon>
        <taxon>Entelegynae</taxon>
        <taxon>Araneoidea</taxon>
        <taxon>Araneidae</taxon>
        <taxon>Larinioides</taxon>
    </lineage>
</organism>
<protein>
    <submittedName>
        <fullName evidence="2">Uncharacterized protein</fullName>
    </submittedName>
</protein>